<sequence>MLVARSTYADTTKKKLKQICLLTYDMGLDYNNNADLLRTCIVV</sequence>
<name>A0A137SSV7_9BACT</name>
<protein>
    <submittedName>
        <fullName evidence="1">Uncharacterized protein</fullName>
    </submittedName>
</protein>
<proteinExistence type="predicted"/>
<dbReference type="EMBL" id="LTAG01000104">
    <property type="protein sequence ID" value="KXO15447.1"/>
    <property type="molecule type" value="Genomic_DNA"/>
</dbReference>
<evidence type="ECO:0000313" key="2">
    <source>
        <dbReference type="Proteomes" id="UP000070093"/>
    </source>
</evidence>
<evidence type="ECO:0000313" key="1">
    <source>
        <dbReference type="EMBL" id="KXO15447.1"/>
    </source>
</evidence>
<reference evidence="1 2" key="1">
    <citation type="submission" date="2016-02" db="EMBL/GenBank/DDBJ databases">
        <authorList>
            <person name="Wen L."/>
            <person name="He K."/>
            <person name="Yang H."/>
        </authorList>
    </citation>
    <scope>NUCLEOTIDE SEQUENCE [LARGE SCALE GENOMIC DNA]</scope>
    <source>
        <strain evidence="1 2">GED7880</strain>
    </source>
</reference>
<comment type="caution">
    <text evidence="1">The sequence shown here is derived from an EMBL/GenBank/DDBJ whole genome shotgun (WGS) entry which is preliminary data.</text>
</comment>
<dbReference type="Proteomes" id="UP000070093">
    <property type="component" value="Unassembled WGS sequence"/>
</dbReference>
<organism evidence="1 2">
    <name type="scientific">Prevotella bivia</name>
    <dbReference type="NCBI Taxonomy" id="28125"/>
    <lineage>
        <taxon>Bacteria</taxon>
        <taxon>Pseudomonadati</taxon>
        <taxon>Bacteroidota</taxon>
        <taxon>Bacteroidia</taxon>
        <taxon>Bacteroidales</taxon>
        <taxon>Prevotellaceae</taxon>
        <taxon>Prevotella</taxon>
    </lineage>
</organism>
<dbReference type="STRING" id="28125.HMPREF3202_01779"/>
<dbReference type="AlphaFoldDB" id="A0A137SSV7"/>
<dbReference type="RefSeq" id="WP_262500514.1">
    <property type="nucleotide sequence ID" value="NZ_JASORG020000002.1"/>
</dbReference>
<dbReference type="PATRIC" id="fig|28125.4.peg.1768"/>
<accession>A0A137SSV7</accession>
<gene>
    <name evidence="1" type="ORF">HMPREF3202_01779</name>
</gene>